<dbReference type="AlphaFoldDB" id="A0A820HMQ1"/>
<name>A0A820HMQ1_9BILA</name>
<evidence type="ECO:0000313" key="1">
    <source>
        <dbReference type="EMBL" id="CAF4293482.1"/>
    </source>
</evidence>
<evidence type="ECO:0000313" key="2">
    <source>
        <dbReference type="Proteomes" id="UP000663868"/>
    </source>
</evidence>
<feature type="non-terminal residue" evidence="1">
    <location>
        <position position="1"/>
    </location>
</feature>
<comment type="caution">
    <text evidence="1">The sequence shown here is derived from an EMBL/GenBank/DDBJ whole genome shotgun (WGS) entry which is preliminary data.</text>
</comment>
<dbReference type="EMBL" id="CAJOBB010013638">
    <property type="protein sequence ID" value="CAF4293482.1"/>
    <property type="molecule type" value="Genomic_DNA"/>
</dbReference>
<sequence length="55" mass="5905">RARLASSRADVFGVEIDEDERGGFALHFLVAVEEDLSGFAAVSISFSNSCVDENV</sequence>
<proteinExistence type="predicted"/>
<dbReference type="Proteomes" id="UP000663868">
    <property type="component" value="Unassembled WGS sequence"/>
</dbReference>
<gene>
    <name evidence="1" type="ORF">KXQ929_LOCUS45122</name>
</gene>
<protein>
    <submittedName>
        <fullName evidence="1">Uncharacterized protein</fullName>
    </submittedName>
</protein>
<organism evidence="1 2">
    <name type="scientific">Adineta steineri</name>
    <dbReference type="NCBI Taxonomy" id="433720"/>
    <lineage>
        <taxon>Eukaryota</taxon>
        <taxon>Metazoa</taxon>
        <taxon>Spiralia</taxon>
        <taxon>Gnathifera</taxon>
        <taxon>Rotifera</taxon>
        <taxon>Eurotatoria</taxon>
        <taxon>Bdelloidea</taxon>
        <taxon>Adinetida</taxon>
        <taxon>Adinetidae</taxon>
        <taxon>Adineta</taxon>
    </lineage>
</organism>
<accession>A0A820HMQ1</accession>
<reference evidence="1" key="1">
    <citation type="submission" date="2021-02" db="EMBL/GenBank/DDBJ databases">
        <authorList>
            <person name="Nowell W R."/>
        </authorList>
    </citation>
    <scope>NUCLEOTIDE SEQUENCE</scope>
</reference>